<accession>A0AC35TYK0</accession>
<dbReference type="Proteomes" id="UP000095286">
    <property type="component" value="Unplaced"/>
</dbReference>
<name>A0AC35TYK0_9BILA</name>
<dbReference type="WBParaSite" id="RSKR_0000552900.1">
    <property type="protein sequence ID" value="RSKR_0000552900.1"/>
    <property type="gene ID" value="RSKR_0000552900"/>
</dbReference>
<sequence length="1061" mass="120083">MAFQALLGIDHGMIQVETIQVEMTLVEMIQIAMIQTELIPSEMILTAVFLAEVTPVMTLDLLLITKSSNGLPNCLEVSIFDLNDNASEDYLLNLFKNDDRGYEILDLIIAYHPKTKRHMKMAVLTFSDDKDAQDFCEEYNKKSILGETIRCCMDRCGFGMAYEFEKITGEVYPPLKRFKDVADADIQKWKMTWFNEEFEAANSDVEVSSGLRAKSVEKAKTISPITPKIVTPISRQYSPDRKSKTMKRDNLPSSPDTKESSSYPKKKRRRSKSRDYKSPRKSHSSRSSRPCNISSTDSSDSDSEKIYKKNRIHRRSARPKSRNGSTSLKRDRSLSRSKDRTRDSPPPKKIASQFTISEAPKNFTSIVKPKVVAAPPVGIGLFPRIHDTTQSDLASALKSIFPESYAPIKVATAPLPPPIAPAYLKNESADEKGLPSNRSKISFALNFTPSTKLSESPSKQSTVPELTAEQKKLNEAKENERKELNNIVGIASNLNSANDASLKAIIEKIHDTAQSKINKRFKMSLYEMFDQEWKVAAETDSLKTNLVPSDSFKDLTNIIDNDPSTSVLIIPKQKKFCNWSMLKKIPKVQVVTKDANLKKKRKDEEKGTSHHHHKEPKVSSHRKKENEIKVKEEIVVPKVGELKDNVEMISDDEDVIIIKPKSKIIESISSDEDVETMAPQSAVSISSESSRPSSVMSSEYSHEGTLEPEISKECEDYSATAYDDLPFDDFVETMLNSELEEDDTRRFEILNLFSPAKQSVPIEKRRPATIAEKNKMIYKFKRGYADESDRLLLHDVLNDDEYEDVLLALKSLNVETTFTAAPVSHESPESLTRALKYNNQIYFYNDSSMGNVAPTSSGCSRQHDNEVNNALHRTEISKEDESAQLYEKKKNREEKSYLRHVPSGAGNTVEAATMNQLKYRKKLIQFKKSTIHGYGLFALEDIFPDEMIIEYVGQKVRSNVSDVREKAYEKRGMGSSYLFRVDEQVVIDATLTGNVARFINHCCVPNCYAKVITVDKDPRIVIYSKILIKKGDEITYDYKFPLEDEKIPCLCGHPGCRKFLN</sequence>
<reference evidence="2" key="1">
    <citation type="submission" date="2016-11" db="UniProtKB">
        <authorList>
            <consortium name="WormBaseParasite"/>
        </authorList>
    </citation>
    <scope>IDENTIFICATION</scope>
    <source>
        <strain evidence="2">KR3021</strain>
    </source>
</reference>
<proteinExistence type="predicted"/>
<evidence type="ECO:0000313" key="1">
    <source>
        <dbReference type="Proteomes" id="UP000095286"/>
    </source>
</evidence>
<protein>
    <submittedName>
        <fullName evidence="2">Histone-lysine N-methyltransferase</fullName>
    </submittedName>
</protein>
<organism evidence="1 2">
    <name type="scientific">Rhabditophanes sp. KR3021</name>
    <dbReference type="NCBI Taxonomy" id="114890"/>
    <lineage>
        <taxon>Eukaryota</taxon>
        <taxon>Metazoa</taxon>
        <taxon>Ecdysozoa</taxon>
        <taxon>Nematoda</taxon>
        <taxon>Chromadorea</taxon>
        <taxon>Rhabditida</taxon>
        <taxon>Tylenchina</taxon>
        <taxon>Panagrolaimomorpha</taxon>
        <taxon>Strongyloidoidea</taxon>
        <taxon>Alloionematidae</taxon>
        <taxon>Rhabditophanes</taxon>
    </lineage>
</organism>
<evidence type="ECO:0000313" key="2">
    <source>
        <dbReference type="WBParaSite" id="RSKR_0000552900.1"/>
    </source>
</evidence>